<dbReference type="Proteomes" id="UP001165960">
    <property type="component" value="Unassembled WGS sequence"/>
</dbReference>
<sequence length="143" mass="15978">MAPEVVIDHGYSAKVDIWSLGCLLIEMLTGTRPWKELNELAAVYRLGKSTSESAPPIPSGISPEAESFLGQCFIIEPESRPTAEQILEHEYFRNSSRRSSKLKSSIVTVEQEIKPTAHTILPDPFQHIPFPMNEDALEQNESV</sequence>
<evidence type="ECO:0000313" key="1">
    <source>
        <dbReference type="EMBL" id="KAJ9071582.1"/>
    </source>
</evidence>
<accession>A0ACC2TBD7</accession>
<dbReference type="EC" id="2.7.11.25" evidence="1"/>
<name>A0ACC2TBD7_9FUNG</name>
<keyword evidence="2" id="KW-1185">Reference proteome</keyword>
<comment type="caution">
    <text evidence="1">The sequence shown here is derived from an EMBL/GenBank/DDBJ whole genome shotgun (WGS) entry which is preliminary data.</text>
</comment>
<protein>
    <submittedName>
        <fullName evidence="1">Mitogen-activated protein kinase kinase kinase</fullName>
        <ecNumber evidence="1">2.7.11.25</ecNumber>
    </submittedName>
</protein>
<gene>
    <name evidence="1" type="primary">BCK1_2</name>
    <name evidence="1" type="ORF">DSO57_1035554</name>
</gene>
<reference evidence="1" key="1">
    <citation type="submission" date="2022-04" db="EMBL/GenBank/DDBJ databases">
        <title>Genome of the entomopathogenic fungus Entomophthora muscae.</title>
        <authorList>
            <person name="Elya C."/>
            <person name="Lovett B.R."/>
            <person name="Lee E."/>
            <person name="Macias A.M."/>
            <person name="Hajek A.E."/>
            <person name="De Bivort B.L."/>
            <person name="Kasson M.T."/>
            <person name="De Fine Licht H.H."/>
            <person name="Stajich J.E."/>
        </authorList>
    </citation>
    <scope>NUCLEOTIDE SEQUENCE</scope>
    <source>
        <strain evidence="1">Berkeley</strain>
    </source>
</reference>
<keyword evidence="1" id="KW-0808">Transferase</keyword>
<dbReference type="EMBL" id="QTSX02003157">
    <property type="protein sequence ID" value="KAJ9071582.1"/>
    <property type="molecule type" value="Genomic_DNA"/>
</dbReference>
<evidence type="ECO:0000313" key="2">
    <source>
        <dbReference type="Proteomes" id="UP001165960"/>
    </source>
</evidence>
<organism evidence="1 2">
    <name type="scientific">Entomophthora muscae</name>
    <dbReference type="NCBI Taxonomy" id="34485"/>
    <lineage>
        <taxon>Eukaryota</taxon>
        <taxon>Fungi</taxon>
        <taxon>Fungi incertae sedis</taxon>
        <taxon>Zoopagomycota</taxon>
        <taxon>Entomophthoromycotina</taxon>
        <taxon>Entomophthoromycetes</taxon>
        <taxon>Entomophthorales</taxon>
        <taxon>Entomophthoraceae</taxon>
        <taxon>Entomophthora</taxon>
    </lineage>
</organism>
<keyword evidence="1" id="KW-0418">Kinase</keyword>
<proteinExistence type="predicted"/>